<evidence type="ECO:0000313" key="3">
    <source>
        <dbReference type="Proteomes" id="UP001178507"/>
    </source>
</evidence>
<dbReference type="AlphaFoldDB" id="A0AA36N9N2"/>
<gene>
    <name evidence="2" type="ORF">EVOR1521_LOCUS22812</name>
</gene>
<accession>A0AA36N9N2</accession>
<protein>
    <submittedName>
        <fullName evidence="2">Uncharacterized protein</fullName>
    </submittedName>
</protein>
<organism evidence="2 3">
    <name type="scientific">Effrenium voratum</name>
    <dbReference type="NCBI Taxonomy" id="2562239"/>
    <lineage>
        <taxon>Eukaryota</taxon>
        <taxon>Sar</taxon>
        <taxon>Alveolata</taxon>
        <taxon>Dinophyceae</taxon>
        <taxon>Suessiales</taxon>
        <taxon>Symbiodiniaceae</taxon>
        <taxon>Effrenium</taxon>
    </lineage>
</organism>
<dbReference type="Proteomes" id="UP001178507">
    <property type="component" value="Unassembled WGS sequence"/>
</dbReference>
<comment type="caution">
    <text evidence="2">The sequence shown here is derived from an EMBL/GenBank/DDBJ whole genome shotgun (WGS) entry which is preliminary data.</text>
</comment>
<name>A0AA36N9N2_9DINO</name>
<keyword evidence="3" id="KW-1185">Reference proteome</keyword>
<reference evidence="2" key="1">
    <citation type="submission" date="2023-08" db="EMBL/GenBank/DDBJ databases">
        <authorList>
            <person name="Chen Y."/>
            <person name="Shah S."/>
            <person name="Dougan E. K."/>
            <person name="Thang M."/>
            <person name="Chan C."/>
        </authorList>
    </citation>
    <scope>NUCLEOTIDE SEQUENCE</scope>
</reference>
<feature type="region of interest" description="Disordered" evidence="1">
    <location>
        <begin position="1"/>
        <end position="42"/>
    </location>
</feature>
<dbReference type="EMBL" id="CAUJNA010003328">
    <property type="protein sequence ID" value="CAJ1399247.1"/>
    <property type="molecule type" value="Genomic_DNA"/>
</dbReference>
<evidence type="ECO:0000256" key="1">
    <source>
        <dbReference type="SAM" id="MobiDB-lite"/>
    </source>
</evidence>
<proteinExistence type="predicted"/>
<evidence type="ECO:0000313" key="2">
    <source>
        <dbReference type="EMBL" id="CAJ1399247.1"/>
    </source>
</evidence>
<sequence>MRLRIKREAKERRAKAQSRLSGQRSALKARLRKQEKERMGKAKVAGLVEKAGKEKAKVPTETAKAKTKGKAKALQPMQSPVAACLVICLSPPRGRLIEAKEACMERGNIAVRNKI</sequence>
<feature type="compositionally biased region" description="Basic and acidic residues" evidence="1">
    <location>
        <begin position="1"/>
        <end position="11"/>
    </location>
</feature>